<keyword evidence="3" id="KW-1185">Reference proteome</keyword>
<feature type="domain" description="Double jelly roll-like" evidence="1">
    <location>
        <begin position="15"/>
        <end position="88"/>
    </location>
</feature>
<organism evidence="2 3">
    <name type="scientific">Cinara cedri</name>
    <dbReference type="NCBI Taxonomy" id="506608"/>
    <lineage>
        <taxon>Eukaryota</taxon>
        <taxon>Metazoa</taxon>
        <taxon>Ecdysozoa</taxon>
        <taxon>Arthropoda</taxon>
        <taxon>Hexapoda</taxon>
        <taxon>Insecta</taxon>
        <taxon>Pterygota</taxon>
        <taxon>Neoptera</taxon>
        <taxon>Paraneoptera</taxon>
        <taxon>Hemiptera</taxon>
        <taxon>Sternorrhyncha</taxon>
        <taxon>Aphidomorpha</taxon>
        <taxon>Aphidoidea</taxon>
        <taxon>Aphididae</taxon>
        <taxon>Lachninae</taxon>
        <taxon>Cinara</taxon>
    </lineage>
</organism>
<gene>
    <name evidence="2" type="ORF">CINCED_3A021516</name>
</gene>
<dbReference type="PANTHER" id="PTHR36159">
    <property type="entry name" value="PROTEIN CBG23766"/>
    <property type="match status" value="1"/>
</dbReference>
<dbReference type="PANTHER" id="PTHR36159:SF1">
    <property type="entry name" value="RETROVIRUS-RELATED POL POLYPROTEIN FROM TRANSPOSON 412-LIKE PROTEIN"/>
    <property type="match status" value="1"/>
</dbReference>
<dbReference type="InterPro" id="IPR049512">
    <property type="entry name" value="DJR-like_dom"/>
</dbReference>
<sequence length="102" mass="12029">MNAIKFTKPDTSKLSENKVNITKILWRMPIVRVGDKEKIRMMKVMNSHKHITCAFRSWEFCEYPYLPQNKTHSWKVNTTNRLEEPLVVNTFGENGREKCGVE</sequence>
<reference evidence="2 3" key="1">
    <citation type="submission" date="2019-08" db="EMBL/GenBank/DDBJ databases">
        <authorList>
            <person name="Alioto T."/>
            <person name="Alioto T."/>
            <person name="Gomez Garrido J."/>
        </authorList>
    </citation>
    <scope>NUCLEOTIDE SEQUENCE [LARGE SCALE GENOMIC DNA]</scope>
</reference>
<evidence type="ECO:0000259" key="1">
    <source>
        <dbReference type="Pfam" id="PF21738"/>
    </source>
</evidence>
<dbReference type="EMBL" id="CABPRJ010000646">
    <property type="protein sequence ID" value="VVC31215.1"/>
    <property type="molecule type" value="Genomic_DNA"/>
</dbReference>
<name>A0A5E4MIC6_9HEMI</name>
<protein>
    <recommendedName>
        <fullName evidence="1">Double jelly roll-like domain-containing protein</fullName>
    </recommendedName>
</protein>
<evidence type="ECO:0000313" key="2">
    <source>
        <dbReference type="EMBL" id="VVC31215.1"/>
    </source>
</evidence>
<evidence type="ECO:0000313" key="3">
    <source>
        <dbReference type="Proteomes" id="UP000325440"/>
    </source>
</evidence>
<dbReference type="Proteomes" id="UP000325440">
    <property type="component" value="Unassembled WGS sequence"/>
</dbReference>
<proteinExistence type="predicted"/>
<dbReference type="OrthoDB" id="7399333at2759"/>
<dbReference type="Pfam" id="PF21738">
    <property type="entry name" value="DJR-like_dom"/>
    <property type="match status" value="1"/>
</dbReference>
<accession>A0A5E4MIC6</accession>
<dbReference type="AlphaFoldDB" id="A0A5E4MIC6"/>